<dbReference type="SUPFAM" id="SSF47781">
    <property type="entry name" value="RuvA domain 2-like"/>
    <property type="match status" value="1"/>
</dbReference>
<dbReference type="GO" id="GO:0006508">
    <property type="term" value="P:proteolysis"/>
    <property type="evidence" value="ECO:0007669"/>
    <property type="project" value="UniProtKB-KW"/>
</dbReference>
<evidence type="ECO:0000256" key="5">
    <source>
        <dbReference type="ARBA" id="ARBA00022833"/>
    </source>
</evidence>
<keyword evidence="4" id="KW-0378">Hydrolase</keyword>
<protein>
    <submittedName>
        <fullName evidence="9">DNA repair protein RadC</fullName>
    </submittedName>
</protein>
<keyword evidence="3" id="KW-0479">Metal-binding</keyword>
<dbReference type="InterPro" id="IPR020891">
    <property type="entry name" value="UPF0758_CS"/>
</dbReference>
<dbReference type="GO" id="GO:0008237">
    <property type="term" value="F:metallopeptidase activity"/>
    <property type="evidence" value="ECO:0007669"/>
    <property type="project" value="UniProtKB-KW"/>
</dbReference>
<dbReference type="InterPro" id="IPR025657">
    <property type="entry name" value="RadC_JAB"/>
</dbReference>
<evidence type="ECO:0000256" key="1">
    <source>
        <dbReference type="ARBA" id="ARBA00010243"/>
    </source>
</evidence>
<dbReference type="GO" id="GO:0046872">
    <property type="term" value="F:metal ion binding"/>
    <property type="evidence" value="ECO:0007669"/>
    <property type="project" value="UniProtKB-KW"/>
</dbReference>
<feature type="non-terminal residue" evidence="9">
    <location>
        <position position="1"/>
    </location>
</feature>
<evidence type="ECO:0000259" key="8">
    <source>
        <dbReference type="PROSITE" id="PS50249"/>
    </source>
</evidence>
<feature type="domain" description="MPN" evidence="8">
    <location>
        <begin position="100"/>
        <end position="222"/>
    </location>
</feature>
<evidence type="ECO:0000256" key="3">
    <source>
        <dbReference type="ARBA" id="ARBA00022723"/>
    </source>
</evidence>
<dbReference type="Proteomes" id="UP000886857">
    <property type="component" value="Unassembled WGS sequence"/>
</dbReference>
<dbReference type="PROSITE" id="PS50249">
    <property type="entry name" value="MPN"/>
    <property type="match status" value="1"/>
</dbReference>
<organism evidence="9 10">
    <name type="scientific">Candidatus Limadaptatus stercoripullorum</name>
    <dbReference type="NCBI Taxonomy" id="2840846"/>
    <lineage>
        <taxon>Bacteria</taxon>
        <taxon>Bacillati</taxon>
        <taxon>Bacillota</taxon>
        <taxon>Clostridia</taxon>
        <taxon>Eubacteriales</taxon>
        <taxon>Candidatus Limadaptatus</taxon>
    </lineage>
</organism>
<reference evidence="9" key="1">
    <citation type="submission" date="2020-10" db="EMBL/GenBank/DDBJ databases">
        <authorList>
            <person name="Gilroy R."/>
        </authorList>
    </citation>
    <scope>NUCLEOTIDE SEQUENCE</scope>
    <source>
        <strain evidence="9">10406</strain>
    </source>
</reference>
<dbReference type="InterPro" id="IPR037518">
    <property type="entry name" value="MPN"/>
</dbReference>
<gene>
    <name evidence="9" type="primary">radC</name>
    <name evidence="9" type="ORF">IAC73_05310</name>
</gene>
<evidence type="ECO:0000313" key="9">
    <source>
        <dbReference type="EMBL" id="HIU99241.1"/>
    </source>
</evidence>
<comment type="similarity">
    <text evidence="1 7">Belongs to the UPF0758 family.</text>
</comment>
<keyword evidence="5" id="KW-0862">Zinc</keyword>
<evidence type="ECO:0000313" key="10">
    <source>
        <dbReference type="Proteomes" id="UP000886857"/>
    </source>
</evidence>
<keyword evidence="2" id="KW-0645">Protease</keyword>
<dbReference type="InterPro" id="IPR010994">
    <property type="entry name" value="RuvA_2-like"/>
</dbReference>
<dbReference type="NCBIfam" id="TIGR00608">
    <property type="entry name" value="radc"/>
    <property type="match status" value="1"/>
</dbReference>
<dbReference type="CDD" id="cd08071">
    <property type="entry name" value="MPN_DUF2466"/>
    <property type="match status" value="1"/>
</dbReference>
<evidence type="ECO:0000256" key="6">
    <source>
        <dbReference type="ARBA" id="ARBA00023049"/>
    </source>
</evidence>
<proteinExistence type="inferred from homology"/>
<evidence type="ECO:0000256" key="4">
    <source>
        <dbReference type="ARBA" id="ARBA00022801"/>
    </source>
</evidence>
<dbReference type="PANTHER" id="PTHR30471:SF3">
    <property type="entry name" value="UPF0758 PROTEIN YEES-RELATED"/>
    <property type="match status" value="1"/>
</dbReference>
<keyword evidence="6" id="KW-0482">Metalloprotease</keyword>
<name>A0A9D1NAR3_9FIRM</name>
<dbReference type="PANTHER" id="PTHR30471">
    <property type="entry name" value="DNA REPAIR PROTEIN RADC"/>
    <property type="match status" value="1"/>
</dbReference>
<evidence type="ECO:0000256" key="2">
    <source>
        <dbReference type="ARBA" id="ARBA00022670"/>
    </source>
</evidence>
<dbReference type="AlphaFoldDB" id="A0A9D1NAR3"/>
<dbReference type="Gene3D" id="3.40.140.10">
    <property type="entry name" value="Cytidine Deaminase, domain 2"/>
    <property type="match status" value="1"/>
</dbReference>
<dbReference type="Pfam" id="PF04002">
    <property type="entry name" value="RadC"/>
    <property type="match status" value="1"/>
</dbReference>
<dbReference type="EMBL" id="DVOE01000081">
    <property type="protein sequence ID" value="HIU99241.1"/>
    <property type="molecule type" value="Genomic_DNA"/>
</dbReference>
<evidence type="ECO:0000256" key="7">
    <source>
        <dbReference type="RuleBase" id="RU003797"/>
    </source>
</evidence>
<reference evidence="9" key="2">
    <citation type="journal article" date="2021" name="PeerJ">
        <title>Extensive microbial diversity within the chicken gut microbiome revealed by metagenomics and culture.</title>
        <authorList>
            <person name="Gilroy R."/>
            <person name="Ravi A."/>
            <person name="Getino M."/>
            <person name="Pursley I."/>
            <person name="Horton D.L."/>
            <person name="Alikhan N.F."/>
            <person name="Baker D."/>
            <person name="Gharbi K."/>
            <person name="Hall N."/>
            <person name="Watson M."/>
            <person name="Adriaenssens E.M."/>
            <person name="Foster-Nyarko E."/>
            <person name="Jarju S."/>
            <person name="Secka A."/>
            <person name="Antonio M."/>
            <person name="Oren A."/>
            <person name="Chaudhuri R.R."/>
            <person name="La Ragione R."/>
            <person name="Hildebrand F."/>
            <person name="Pallen M.J."/>
        </authorList>
    </citation>
    <scope>NUCLEOTIDE SEQUENCE</scope>
    <source>
        <strain evidence="9">10406</strain>
    </source>
</reference>
<accession>A0A9D1NAR3</accession>
<comment type="caution">
    <text evidence="9">The sequence shown here is derived from an EMBL/GenBank/DDBJ whole genome shotgun (WGS) entry which is preliminary data.</text>
</comment>
<dbReference type="PROSITE" id="PS01302">
    <property type="entry name" value="UPF0758"/>
    <property type="match status" value="1"/>
</dbReference>
<dbReference type="InterPro" id="IPR001405">
    <property type="entry name" value="UPF0758"/>
</dbReference>
<sequence>GAHDGHRNRMRERIEKGGLGSLGDHEILEYVLFHFVPMRNTNEIAHTLIDTFGGFSGVLNADAERLAEVPGMTRNAALFLSAMPDIFRRYVADTEKRGKRVSGRGEVKRHIMSQMFGLPAERLCVAAFDARERLIRFECLEEGEGDAVAVSARKIVDFALRTKASGLVLAHNHPSGSPRPSQDDVDITRRLAFVLASIEVPLLDHYIFTDEDCFSFEEHGLMN</sequence>